<evidence type="ECO:0000313" key="1">
    <source>
        <dbReference type="EMBL" id="KAG8566586.1"/>
    </source>
</evidence>
<protein>
    <recommendedName>
        <fullName evidence="3">Secreted protein</fullName>
    </recommendedName>
</protein>
<proteinExistence type="predicted"/>
<comment type="caution">
    <text evidence="1">The sequence shown here is derived from an EMBL/GenBank/DDBJ whole genome shotgun (WGS) entry which is preliminary data.</text>
</comment>
<organism evidence="1 2">
    <name type="scientific">Engystomops pustulosus</name>
    <name type="common">Tungara frog</name>
    <name type="synonym">Physalaemus pustulosus</name>
    <dbReference type="NCBI Taxonomy" id="76066"/>
    <lineage>
        <taxon>Eukaryota</taxon>
        <taxon>Metazoa</taxon>
        <taxon>Chordata</taxon>
        <taxon>Craniata</taxon>
        <taxon>Vertebrata</taxon>
        <taxon>Euteleostomi</taxon>
        <taxon>Amphibia</taxon>
        <taxon>Batrachia</taxon>
        <taxon>Anura</taxon>
        <taxon>Neobatrachia</taxon>
        <taxon>Hyloidea</taxon>
        <taxon>Leptodactylidae</taxon>
        <taxon>Leiuperinae</taxon>
        <taxon>Engystomops</taxon>
    </lineage>
</organism>
<keyword evidence="2" id="KW-1185">Reference proteome</keyword>
<dbReference type="Proteomes" id="UP000824782">
    <property type="component" value="Unassembled WGS sequence"/>
</dbReference>
<evidence type="ECO:0008006" key="3">
    <source>
        <dbReference type="Google" id="ProtNLM"/>
    </source>
</evidence>
<accession>A0AAV7B3Q1</accession>
<name>A0AAV7B3Q1_ENGPU</name>
<dbReference type="AlphaFoldDB" id="A0AAV7B3Q1"/>
<gene>
    <name evidence="1" type="ORF">GDO81_013304</name>
</gene>
<sequence>MSSLCRCLSGLAFFLTGIFGVDILDTAGHVYVLVVLTARSSTVAGFLQSYTWSHSLCNWDNTFHKALLLPIDQHHQLSLPQTYL</sequence>
<reference evidence="1" key="1">
    <citation type="thesis" date="2020" institute="ProQuest LLC" country="789 East Eisenhower Parkway, Ann Arbor, MI, USA">
        <title>Comparative Genomics and Chromosome Evolution.</title>
        <authorList>
            <person name="Mudd A.B."/>
        </authorList>
    </citation>
    <scope>NUCLEOTIDE SEQUENCE</scope>
    <source>
        <strain evidence="1">237g6f4</strain>
        <tissue evidence="1">Blood</tissue>
    </source>
</reference>
<evidence type="ECO:0000313" key="2">
    <source>
        <dbReference type="Proteomes" id="UP000824782"/>
    </source>
</evidence>
<dbReference type="EMBL" id="WNYA01000006">
    <property type="protein sequence ID" value="KAG8566586.1"/>
    <property type="molecule type" value="Genomic_DNA"/>
</dbReference>